<dbReference type="InterPro" id="IPR000873">
    <property type="entry name" value="AMP-dep_synth/lig_dom"/>
</dbReference>
<dbReference type="InterPro" id="IPR009081">
    <property type="entry name" value="PP-bd_ACP"/>
</dbReference>
<dbReference type="InterPro" id="IPR020845">
    <property type="entry name" value="AMP-binding_CS"/>
</dbReference>
<keyword evidence="6" id="KW-1185">Reference proteome</keyword>
<dbReference type="CDD" id="cd05930">
    <property type="entry name" value="A_NRPS"/>
    <property type="match status" value="1"/>
</dbReference>
<dbReference type="InterPro" id="IPR023213">
    <property type="entry name" value="CAT-like_dom_sf"/>
</dbReference>
<dbReference type="Proteomes" id="UP000199147">
    <property type="component" value="Unassembled WGS sequence"/>
</dbReference>
<dbReference type="SMART" id="SM01294">
    <property type="entry name" value="PKS_PP_betabranch"/>
    <property type="match status" value="1"/>
</dbReference>
<evidence type="ECO:0000313" key="5">
    <source>
        <dbReference type="EMBL" id="CRZ13598.1"/>
    </source>
</evidence>
<evidence type="ECO:0000259" key="4">
    <source>
        <dbReference type="PROSITE" id="PS50075"/>
    </source>
</evidence>
<dbReference type="PROSITE" id="PS50075">
    <property type="entry name" value="CARRIER"/>
    <property type="match status" value="1"/>
</dbReference>
<evidence type="ECO:0000256" key="2">
    <source>
        <dbReference type="ARBA" id="ARBA00022450"/>
    </source>
</evidence>
<dbReference type="Pfam" id="PF00668">
    <property type="entry name" value="Condensation"/>
    <property type="match status" value="2"/>
</dbReference>
<accession>A0A0H5RHW7</accession>
<dbReference type="PANTHER" id="PTHR45527">
    <property type="entry name" value="NONRIBOSOMAL PEPTIDE SYNTHETASE"/>
    <property type="match status" value="1"/>
</dbReference>
<evidence type="ECO:0000256" key="3">
    <source>
        <dbReference type="ARBA" id="ARBA00022553"/>
    </source>
</evidence>
<dbReference type="Pfam" id="PF00501">
    <property type="entry name" value="AMP-binding"/>
    <property type="match status" value="1"/>
</dbReference>
<protein>
    <submittedName>
        <fullName evidence="5">Peptide synthetase mbtf</fullName>
    </submittedName>
</protein>
<dbReference type="InterPro" id="IPR010071">
    <property type="entry name" value="AA_adenyl_dom"/>
</dbReference>
<dbReference type="NCBIfam" id="TIGR01733">
    <property type="entry name" value="AA-adenyl-dom"/>
    <property type="match status" value="1"/>
</dbReference>
<dbReference type="SUPFAM" id="SSF52777">
    <property type="entry name" value="CoA-dependent acyltransferases"/>
    <property type="match status" value="4"/>
</dbReference>
<dbReference type="GO" id="GO:0008610">
    <property type="term" value="P:lipid biosynthetic process"/>
    <property type="evidence" value="ECO:0007669"/>
    <property type="project" value="UniProtKB-ARBA"/>
</dbReference>
<dbReference type="InterPro" id="IPR025110">
    <property type="entry name" value="AMP-bd_C"/>
</dbReference>
<dbReference type="SUPFAM" id="SSF56801">
    <property type="entry name" value="Acetyl-CoA synthetase-like"/>
    <property type="match status" value="1"/>
</dbReference>
<reference evidence="6" key="1">
    <citation type="submission" date="2015-07" db="EMBL/GenBank/DDBJ databases">
        <authorList>
            <person name="Urmite Genomes"/>
        </authorList>
    </citation>
    <scope>NUCLEOTIDE SEQUENCE [LARGE SCALE GENOMIC DNA]</scope>
    <source>
        <strain evidence="6">type strain: ATCC 49404</strain>
    </source>
</reference>
<dbReference type="InterPro" id="IPR036736">
    <property type="entry name" value="ACP-like_sf"/>
</dbReference>
<dbReference type="InterPro" id="IPR020806">
    <property type="entry name" value="PKS_PP-bd"/>
</dbReference>
<dbReference type="Gene3D" id="3.30.300.30">
    <property type="match status" value="1"/>
</dbReference>
<dbReference type="InterPro" id="IPR001242">
    <property type="entry name" value="Condensation_dom"/>
</dbReference>
<dbReference type="GO" id="GO:0003824">
    <property type="term" value="F:catalytic activity"/>
    <property type="evidence" value="ECO:0007669"/>
    <property type="project" value="InterPro"/>
</dbReference>
<proteinExistence type="predicted"/>
<dbReference type="InterPro" id="IPR045851">
    <property type="entry name" value="AMP-bd_C_sf"/>
</dbReference>
<dbReference type="Gene3D" id="3.40.50.12780">
    <property type="entry name" value="N-terminal domain of ligase-like"/>
    <property type="match status" value="1"/>
</dbReference>
<dbReference type="GO" id="GO:0044550">
    <property type="term" value="P:secondary metabolite biosynthetic process"/>
    <property type="evidence" value="ECO:0007669"/>
    <property type="project" value="TreeGrafter"/>
</dbReference>
<keyword evidence="2" id="KW-0596">Phosphopantetheine</keyword>
<dbReference type="RefSeq" id="WP_090509773.1">
    <property type="nucleotide sequence ID" value="NZ_CWKH01000001.1"/>
</dbReference>
<dbReference type="OrthoDB" id="2472181at2"/>
<dbReference type="SMART" id="SM00823">
    <property type="entry name" value="PKS_PP"/>
    <property type="match status" value="1"/>
</dbReference>
<dbReference type="Gene3D" id="3.30.559.10">
    <property type="entry name" value="Chloramphenicol acetyltransferase-like domain"/>
    <property type="match status" value="2"/>
</dbReference>
<dbReference type="SUPFAM" id="SSF47336">
    <property type="entry name" value="ACP-like"/>
    <property type="match status" value="1"/>
</dbReference>
<comment type="cofactor">
    <cofactor evidence="1">
        <name>pantetheine 4'-phosphate</name>
        <dbReference type="ChEBI" id="CHEBI:47942"/>
    </cofactor>
</comment>
<dbReference type="PROSITE" id="PS00455">
    <property type="entry name" value="AMP_BINDING"/>
    <property type="match status" value="1"/>
</dbReference>
<feature type="domain" description="Carrier" evidence="4">
    <location>
        <begin position="957"/>
        <end position="1031"/>
    </location>
</feature>
<keyword evidence="3" id="KW-0597">Phosphoprotein</keyword>
<organism evidence="5 6">
    <name type="scientific">Mycolicibacterium neworleansense</name>
    <dbReference type="NCBI Taxonomy" id="146018"/>
    <lineage>
        <taxon>Bacteria</taxon>
        <taxon>Bacillati</taxon>
        <taxon>Actinomycetota</taxon>
        <taxon>Actinomycetes</taxon>
        <taxon>Mycobacteriales</taxon>
        <taxon>Mycobacteriaceae</taxon>
        <taxon>Mycolicibacterium</taxon>
    </lineage>
</organism>
<dbReference type="GO" id="GO:0005829">
    <property type="term" value="C:cytosol"/>
    <property type="evidence" value="ECO:0007669"/>
    <property type="project" value="TreeGrafter"/>
</dbReference>
<dbReference type="Pfam" id="PF00550">
    <property type="entry name" value="PP-binding"/>
    <property type="match status" value="1"/>
</dbReference>
<sequence length="1473" mass="158231">MTTTGTPPGVEDVLALSPLQQGLYSLAGLTEGDEGADPYVIAMAADIDGELDAELLRGCAEAMLVRHPNLRASFFQGNLSRPVAVVPSAVELPWRHVQAGDEQAITLETEERARRFDLGRGPLLRFLLIEKPGSRWRLVIVAHHIAIDGWSLPVFVGELLALYGAEGDVAALPPAVRPYRDYIGWLAGRDQEASRARWQAHLYGMDAPTLLSPVLAGRETQPGLPARTEVNLDEQQSAAIFEAARSRGVTVNTLFQMAWATILSVFTDRTDVVYGVTVSGRPDELAGVESMVGLFINTVPLRVRVDPALPVGSQCLALQREAAELRDHSYLSHTELRSLGGIGELYDTLLVYENFPPGGLVGSDEFELGGAVLRPAALESLSHFPVTIAAHPTHGRLTVLVEILDGALGLLDPRALGLRVLAVVQRLLDGWERPLREVAVTLEDEPDPAGAPAVAGGGSQTGFHTAFSAAAEERLGSVALSWDGGEFSYRELDDAADRLAAGLIRRGVSDETPVPVRLRRGPDYVVAMLAVLKAGAMIVPLDPAMPDERVAEILRQIGAEEPTPIIVDDALLASVAADPESDYQPAPVRPGQGAYIVFTSGTTGKPKGVIGTHQALLAYCADHAHQVLQPAAKRLGRPLRVAHAWSFTFDAAWQPLAALLDGHTVHIVGDDVQRDAEALVDTIGHFAIDMIDTTPSMFASLRAAGLLSRVPLAVLALGGEAIDTATWQGIQAECERTWMSAHNCYGPTETTVEAIVATIAEHPQPCIGRPTESTAAYVLDRWLRPVPDGVYGELYLAGGQLTRGYLGRPGETAARFVADPFTPGARMYRTGDVVRRNPESRAVEFLGRSDDQVKIRGFRVEPGEVAATLHAHPGVRHAHVAVRQHRSGPRLVAYVVTSTPAAELRRMLAATLPRHLVPHHIVVVDEIPLTTNGKVDDAALAAVGTGGSAEGSELPATETERVLAEVLAEVLGTPGGSGVDVTADFLDLGLDSIVALSVVQAVRRRGIALRARLMLDCATVRELAAAIDSDAVAVEQADDAAPDTTPIPLLPNGRWLYQYGDPRRLAQTEVFRLPAGITRAQLEALLRNVIDGHEVLRTRLDRDAMALVAHQSREVLSEATGSGDLNGAVAEQAELSVQRMDPENGSMLDAVWLHHPQAEGGLLILTGHVLALDPSSWRIMVGELENAWHALASGRTPIPVREHTSLRQWSHLLAERAAGLDTCGFWEKQFEGDDPDIGARGVDPAVDRMGDVAIEMAFADPDVTARLLTGAVPVTEVLAATTARALTEWRRHRDQPTPAPLLALETHGRSDAVVSDRDDVDTGDTAGLLSMIYPLRVTADDARGVAAQVAAIPGDAIDYGLLRYLRADTAERLGSHRDPQILLNYLGRIELDAADHALLQDRSLQSGVTPIPEPNVAVRHELTIMAAVIDRDGSAVLGTQWRTLPDILSAEDIAALQAMWLDALREVLREVTQ</sequence>
<dbReference type="EMBL" id="CWKH01000001">
    <property type="protein sequence ID" value="CRZ13598.1"/>
    <property type="molecule type" value="Genomic_DNA"/>
</dbReference>
<evidence type="ECO:0000256" key="1">
    <source>
        <dbReference type="ARBA" id="ARBA00001957"/>
    </source>
</evidence>
<dbReference type="PANTHER" id="PTHR45527:SF1">
    <property type="entry name" value="FATTY ACID SYNTHASE"/>
    <property type="match status" value="1"/>
</dbReference>
<dbReference type="GO" id="GO:0031177">
    <property type="term" value="F:phosphopantetheine binding"/>
    <property type="evidence" value="ECO:0007669"/>
    <property type="project" value="InterPro"/>
</dbReference>
<dbReference type="Pfam" id="PF13193">
    <property type="entry name" value="AMP-binding_C"/>
    <property type="match status" value="1"/>
</dbReference>
<dbReference type="UniPathway" id="UPA00011"/>
<dbReference type="InterPro" id="IPR042099">
    <property type="entry name" value="ANL_N_sf"/>
</dbReference>
<dbReference type="Gene3D" id="3.30.559.30">
    <property type="entry name" value="Nonribosomal peptide synthetase, condensation domain"/>
    <property type="match status" value="2"/>
</dbReference>
<dbReference type="Gene3D" id="1.10.1200.10">
    <property type="entry name" value="ACP-like"/>
    <property type="match status" value="1"/>
</dbReference>
<evidence type="ECO:0000313" key="6">
    <source>
        <dbReference type="Proteomes" id="UP000199147"/>
    </source>
</evidence>
<name>A0A0H5RHW7_9MYCO</name>
<dbReference type="STRING" id="146018.BN2156_00435"/>
<gene>
    <name evidence="5" type="ORF">BN2156_00435</name>
</gene>
<dbReference type="GO" id="GO:0043041">
    <property type="term" value="P:amino acid activation for nonribosomal peptide biosynthetic process"/>
    <property type="evidence" value="ECO:0007669"/>
    <property type="project" value="TreeGrafter"/>
</dbReference>